<evidence type="ECO:0000256" key="3">
    <source>
        <dbReference type="SAM" id="SignalP"/>
    </source>
</evidence>
<feature type="chain" id="PRO_5032615761" evidence="3">
    <location>
        <begin position="24"/>
        <end position="473"/>
    </location>
</feature>
<comment type="similarity">
    <text evidence="1">Belongs to the peptidase S13 family.</text>
</comment>
<protein>
    <submittedName>
        <fullName evidence="4">D-alanyl-D-alanine carboxypeptidase/D-alanyl-D-alanine-endopeptidase (Penicillin-binding protein 4)</fullName>
        <ecNumber evidence="4">3.4.16.4</ecNumber>
        <ecNumber evidence="4">3.4.21.-</ecNumber>
    </submittedName>
</protein>
<dbReference type="PANTHER" id="PTHR30023:SF0">
    <property type="entry name" value="PENICILLIN-SENSITIVE CARBOXYPEPTIDASE A"/>
    <property type="match status" value="1"/>
</dbReference>
<dbReference type="InterPro" id="IPR012338">
    <property type="entry name" value="Beta-lactam/transpept-like"/>
</dbReference>
<dbReference type="EC" id="3.4.21.-" evidence="4"/>
<keyword evidence="3" id="KW-0732">Signal</keyword>
<accession>A0A840BVG0</accession>
<dbReference type="Gene3D" id="3.50.80.20">
    <property type="entry name" value="D-Ala-D-Ala carboxypeptidase C, peptidase S13"/>
    <property type="match status" value="1"/>
</dbReference>
<dbReference type="SUPFAM" id="SSF56601">
    <property type="entry name" value="beta-lactamase/transpeptidase-like"/>
    <property type="match status" value="1"/>
</dbReference>
<sequence length="473" mass="50875">MILRRLHIFAALALLGVWSRGFAALPDDVSRALKANAIPESAVSLWAAPLDAAAPTWSHRADTARNPASVMKLLTSLAALETLGPAYTWKTEAWTIGSIENGTLKGDLVLRGGGDPFLTWDRFAALLRDIRSRGVRDIEGDLVLDRSRFALPPHDPGAFDGRAARAYNAAPDALSVNFNAVTLRISPRPDGRIDVTPTVPFAGLTLDNRLRAQGGESCPSWRDLVAPEIAANGDKLSVRLPGRFPLACGEKLLNLATPDPATMAAGVFRALWAELGGTFSGKVRSGTLPEGATPLTVWLSPPLADVLRETDKYSNNLMARQIFLTLAFDGSDVAATPERASERVRTWMLQRGLDPQQWVLENGSGLSRQERTTATQLGALLRAAWASPRMPEFMAAQPVIGIDGTMKKRLPDTPLAGRGYVKTGTLDGVRSAAGYVLDAKGRWIAFAWLVNHPDADGAEAAFEALLTTLYGGR</sequence>
<keyword evidence="2 4" id="KW-0378">Hydrolase</keyword>
<dbReference type="PRINTS" id="PR00922">
    <property type="entry name" value="DADACBPTASE3"/>
</dbReference>
<evidence type="ECO:0000313" key="4">
    <source>
        <dbReference type="EMBL" id="MBB4014796.1"/>
    </source>
</evidence>
<feature type="signal peptide" evidence="3">
    <location>
        <begin position="1"/>
        <end position="23"/>
    </location>
</feature>
<keyword evidence="4" id="KW-0645">Protease</keyword>
<organism evidence="4 5">
    <name type="scientific">Niveibacterium umoris</name>
    <dbReference type="NCBI Taxonomy" id="1193620"/>
    <lineage>
        <taxon>Bacteria</taxon>
        <taxon>Pseudomonadati</taxon>
        <taxon>Pseudomonadota</taxon>
        <taxon>Betaproteobacteria</taxon>
        <taxon>Rhodocyclales</taxon>
        <taxon>Rhodocyclaceae</taxon>
        <taxon>Niveibacterium</taxon>
    </lineage>
</organism>
<keyword evidence="5" id="KW-1185">Reference proteome</keyword>
<dbReference type="Proteomes" id="UP000561045">
    <property type="component" value="Unassembled WGS sequence"/>
</dbReference>
<proteinExistence type="inferred from homology"/>
<dbReference type="InterPro" id="IPR000667">
    <property type="entry name" value="Peptidase_S13"/>
</dbReference>
<reference evidence="4 5" key="1">
    <citation type="submission" date="2020-08" db="EMBL/GenBank/DDBJ databases">
        <title>Genomic Encyclopedia of Type Strains, Phase IV (KMG-IV): sequencing the most valuable type-strain genomes for metagenomic binning, comparative biology and taxonomic classification.</title>
        <authorList>
            <person name="Goeker M."/>
        </authorList>
    </citation>
    <scope>NUCLEOTIDE SEQUENCE [LARGE SCALE GENOMIC DNA]</scope>
    <source>
        <strain evidence="4 5">DSM 106739</strain>
    </source>
</reference>
<dbReference type="GO" id="GO:0006508">
    <property type="term" value="P:proteolysis"/>
    <property type="evidence" value="ECO:0007669"/>
    <property type="project" value="InterPro"/>
</dbReference>
<comment type="caution">
    <text evidence="4">The sequence shown here is derived from an EMBL/GenBank/DDBJ whole genome shotgun (WGS) entry which is preliminary data.</text>
</comment>
<dbReference type="GO" id="GO:0009002">
    <property type="term" value="F:serine-type D-Ala-D-Ala carboxypeptidase activity"/>
    <property type="evidence" value="ECO:0007669"/>
    <property type="project" value="UniProtKB-EC"/>
</dbReference>
<dbReference type="EC" id="3.4.16.4" evidence="4"/>
<dbReference type="Pfam" id="PF02113">
    <property type="entry name" value="Peptidase_S13"/>
    <property type="match status" value="1"/>
</dbReference>
<dbReference type="GO" id="GO:0000270">
    <property type="term" value="P:peptidoglycan metabolic process"/>
    <property type="evidence" value="ECO:0007669"/>
    <property type="project" value="TreeGrafter"/>
</dbReference>
<evidence type="ECO:0000256" key="2">
    <source>
        <dbReference type="ARBA" id="ARBA00022801"/>
    </source>
</evidence>
<dbReference type="AlphaFoldDB" id="A0A840BVG0"/>
<dbReference type="NCBIfam" id="TIGR00666">
    <property type="entry name" value="PBP4"/>
    <property type="match status" value="1"/>
</dbReference>
<name>A0A840BVG0_9RHOO</name>
<dbReference type="RefSeq" id="WP_183638048.1">
    <property type="nucleotide sequence ID" value="NZ_BAABLE010000024.1"/>
</dbReference>
<dbReference type="Gene3D" id="3.40.710.10">
    <property type="entry name" value="DD-peptidase/beta-lactamase superfamily"/>
    <property type="match status" value="2"/>
</dbReference>
<evidence type="ECO:0000256" key="1">
    <source>
        <dbReference type="ARBA" id="ARBA00006096"/>
    </source>
</evidence>
<dbReference type="PANTHER" id="PTHR30023">
    <property type="entry name" value="D-ALANYL-D-ALANINE CARBOXYPEPTIDASE"/>
    <property type="match status" value="1"/>
</dbReference>
<keyword evidence="4" id="KW-0121">Carboxypeptidase</keyword>
<evidence type="ECO:0000313" key="5">
    <source>
        <dbReference type="Proteomes" id="UP000561045"/>
    </source>
</evidence>
<gene>
    <name evidence="4" type="ORF">GGR36_004153</name>
</gene>
<dbReference type="EMBL" id="JACIET010000004">
    <property type="protein sequence ID" value="MBB4014796.1"/>
    <property type="molecule type" value="Genomic_DNA"/>
</dbReference>